<dbReference type="Pfam" id="PF00107">
    <property type="entry name" value="ADH_zinc_N"/>
    <property type="match status" value="1"/>
</dbReference>
<dbReference type="PANTHER" id="PTHR42813">
    <property type="entry name" value="ZINC-TYPE ALCOHOL DEHYDROGENASE-LIKE"/>
    <property type="match status" value="1"/>
</dbReference>
<feature type="domain" description="Alcohol dehydrogenase-like C-terminal" evidence="6">
    <location>
        <begin position="189"/>
        <end position="257"/>
    </location>
</feature>
<accession>A0A974S748</accession>
<keyword evidence="2 5" id="KW-0479">Metal-binding</keyword>
<keyword evidence="9" id="KW-1185">Reference proteome</keyword>
<sequence length="402" mass="42723">MKAVVFHAIGDIRIDDVPEPVIEQPKDAIVRLTASAICGTDLHFVRGTFSGMKKGQILGHEGVGVVEAVGSEVRDIKVGQRVIIPSTIGCGECQFCKKGFFAQCDVANPLGKRAGTAFYGGPEGGGGYKGLQAEKARCAWADVNLVPILDVISDDQAILMSDILPTAWFGADLAEIEDGDHVLVFGCGPVGLLTIASAKLMGGRVIAVDRLSDRLAKARALGAETINFDEVDVPDAVLKLTNADGARRVIDAVGVDAQHAHAGPSEPGLLGKAKELVEQYAIEPAARKFASVFQAGDNPSQVLDWAVECVAKAGTIAIIGVYPPTDRVFPIGMAMNKNVTLRMGNANHRRYYDVLLDHVASGRLDPVAILSQTEPMTGAIDAYKAFDERQPGWLKVELEPTS</sequence>
<dbReference type="RefSeq" id="WP_202096719.1">
    <property type="nucleotide sequence ID" value="NZ_CP061037.1"/>
</dbReference>
<geneLocation type="plasmid" evidence="8 9">
    <name>punnamed2</name>
</geneLocation>
<dbReference type="Pfam" id="PF08240">
    <property type="entry name" value="ADH_N"/>
    <property type="match status" value="1"/>
</dbReference>
<comment type="cofactor">
    <cofactor evidence="1 5">
        <name>Zn(2+)</name>
        <dbReference type="ChEBI" id="CHEBI:29105"/>
    </cofactor>
</comment>
<evidence type="ECO:0000313" key="8">
    <source>
        <dbReference type="EMBL" id="QQV79450.1"/>
    </source>
</evidence>
<dbReference type="InterPro" id="IPR013154">
    <property type="entry name" value="ADH-like_N"/>
</dbReference>
<dbReference type="SUPFAM" id="SSF51735">
    <property type="entry name" value="NAD(P)-binding Rossmann-fold domains"/>
    <property type="match status" value="1"/>
</dbReference>
<dbReference type="KEGG" id="sari:H5J25_19830"/>
<comment type="similarity">
    <text evidence="5">Belongs to the zinc-containing alcohol dehydrogenase family.</text>
</comment>
<keyword evidence="8" id="KW-0614">Plasmid</keyword>
<feature type="domain" description="Alcohol dehydrogenase-like N-terminal" evidence="7">
    <location>
        <begin position="25"/>
        <end position="140"/>
    </location>
</feature>
<dbReference type="InterPro" id="IPR011032">
    <property type="entry name" value="GroES-like_sf"/>
</dbReference>
<evidence type="ECO:0000256" key="5">
    <source>
        <dbReference type="RuleBase" id="RU361277"/>
    </source>
</evidence>
<evidence type="ECO:0000313" key="9">
    <source>
        <dbReference type="Proteomes" id="UP000595894"/>
    </source>
</evidence>
<dbReference type="InterPro" id="IPR002328">
    <property type="entry name" value="ADH_Zn_CS"/>
</dbReference>
<name>A0A974S748_9SPHN</name>
<dbReference type="PANTHER" id="PTHR42813:SF7">
    <property type="entry name" value="ALCOHOL DEHYDROGENASE (ZN-DEPENDENT)-RELATED"/>
    <property type="match status" value="1"/>
</dbReference>
<organism evidence="8 9">
    <name type="scientific">Sphingomonas aliaeris</name>
    <dbReference type="NCBI Taxonomy" id="2759526"/>
    <lineage>
        <taxon>Bacteria</taxon>
        <taxon>Pseudomonadati</taxon>
        <taxon>Pseudomonadota</taxon>
        <taxon>Alphaproteobacteria</taxon>
        <taxon>Sphingomonadales</taxon>
        <taxon>Sphingomonadaceae</taxon>
        <taxon>Sphingomonas</taxon>
    </lineage>
</organism>
<dbReference type="Proteomes" id="UP000595894">
    <property type="component" value="Plasmid punnamed2"/>
</dbReference>
<evidence type="ECO:0000259" key="7">
    <source>
        <dbReference type="Pfam" id="PF08240"/>
    </source>
</evidence>
<dbReference type="EMBL" id="CP061037">
    <property type="protein sequence ID" value="QQV79450.1"/>
    <property type="molecule type" value="Genomic_DNA"/>
</dbReference>
<protein>
    <submittedName>
        <fullName evidence="8">Alcohol dehydrogenase catalytic domain-containing protein</fullName>
    </submittedName>
</protein>
<reference evidence="9" key="1">
    <citation type="submission" date="2020-09" db="EMBL/GenBank/DDBJ databases">
        <title>Sphingomonas sp., a new species isolated from pork steak.</title>
        <authorList>
            <person name="Heidler von Heilborn D."/>
        </authorList>
    </citation>
    <scope>NUCLEOTIDE SEQUENCE [LARGE SCALE GENOMIC DNA]</scope>
    <source>
        <plasmid evidence="9">punnamed2</plasmid>
    </source>
</reference>
<dbReference type="InterPro" id="IPR013149">
    <property type="entry name" value="ADH-like_C"/>
</dbReference>
<evidence type="ECO:0000256" key="3">
    <source>
        <dbReference type="ARBA" id="ARBA00022833"/>
    </source>
</evidence>
<keyword evidence="3 5" id="KW-0862">Zinc</keyword>
<dbReference type="Gene3D" id="3.40.50.720">
    <property type="entry name" value="NAD(P)-binding Rossmann-like Domain"/>
    <property type="match status" value="1"/>
</dbReference>
<dbReference type="GO" id="GO:0016491">
    <property type="term" value="F:oxidoreductase activity"/>
    <property type="evidence" value="ECO:0007669"/>
    <property type="project" value="UniProtKB-KW"/>
</dbReference>
<keyword evidence="4" id="KW-0560">Oxidoreductase</keyword>
<dbReference type="AlphaFoldDB" id="A0A974S748"/>
<evidence type="ECO:0000256" key="1">
    <source>
        <dbReference type="ARBA" id="ARBA00001947"/>
    </source>
</evidence>
<evidence type="ECO:0000256" key="2">
    <source>
        <dbReference type="ARBA" id="ARBA00022723"/>
    </source>
</evidence>
<dbReference type="GO" id="GO:0008270">
    <property type="term" value="F:zinc ion binding"/>
    <property type="evidence" value="ECO:0007669"/>
    <property type="project" value="InterPro"/>
</dbReference>
<dbReference type="InterPro" id="IPR036291">
    <property type="entry name" value="NAD(P)-bd_dom_sf"/>
</dbReference>
<dbReference type="Gene3D" id="3.90.180.10">
    <property type="entry name" value="Medium-chain alcohol dehydrogenases, catalytic domain"/>
    <property type="match status" value="1"/>
</dbReference>
<gene>
    <name evidence="8" type="ORF">H5J25_19830</name>
</gene>
<proteinExistence type="inferred from homology"/>
<evidence type="ECO:0000259" key="6">
    <source>
        <dbReference type="Pfam" id="PF00107"/>
    </source>
</evidence>
<evidence type="ECO:0000256" key="4">
    <source>
        <dbReference type="ARBA" id="ARBA00023002"/>
    </source>
</evidence>
<dbReference type="PROSITE" id="PS00059">
    <property type="entry name" value="ADH_ZINC"/>
    <property type="match status" value="1"/>
</dbReference>
<dbReference type="SUPFAM" id="SSF50129">
    <property type="entry name" value="GroES-like"/>
    <property type="match status" value="1"/>
</dbReference>